<name>A0A075K0F5_9GAMM</name>
<dbReference type="EMBL" id="CP008884">
    <property type="protein sequence ID" value="AIF47315.1"/>
    <property type="molecule type" value="Genomic_DNA"/>
</dbReference>
<dbReference type="AlphaFoldDB" id="A0A075K0F5"/>
<keyword evidence="2" id="KW-1185">Reference proteome</keyword>
<dbReference type="PATRIC" id="fig|1217721.7.peg.1770"/>
<gene>
    <name evidence="1" type="ORF">HY57_08535</name>
</gene>
<sequence>MGKKEDLVELNQPSEYSVADEVADFNKWLDDVLGSDADRSIPMPEKLLLDGFYIEPVPEQASELQLWVHQTGVHPSNANLDGDEARMLASLIELVAASAVSEGSLDYGLPKEALSVKSRYRGAICIALYEHAPRVTIPRERALALATSLRSAAAKLR</sequence>
<dbReference type="STRING" id="1217721.HY57_08535"/>
<dbReference type="KEGG" id="dja:HY57_08535"/>
<organism evidence="1 2">
    <name type="scientific">Dyella japonica A8</name>
    <dbReference type="NCBI Taxonomy" id="1217721"/>
    <lineage>
        <taxon>Bacteria</taxon>
        <taxon>Pseudomonadati</taxon>
        <taxon>Pseudomonadota</taxon>
        <taxon>Gammaproteobacteria</taxon>
        <taxon>Lysobacterales</taxon>
        <taxon>Rhodanobacteraceae</taxon>
        <taxon>Dyella</taxon>
    </lineage>
</organism>
<protein>
    <submittedName>
        <fullName evidence="1">Uncharacterized protein</fullName>
    </submittedName>
</protein>
<reference evidence="1 2" key="1">
    <citation type="submission" date="2014-07" db="EMBL/GenBank/DDBJ databases">
        <title>Complete Genome Sequence of Dyella japonica Strain A8 Isolated from Malaysian Tropical Soil.</title>
        <authorList>
            <person name="Hui R.K.H."/>
            <person name="Chen J.-W."/>
            <person name="Chan K.-G."/>
            <person name="Leung F.C.C."/>
        </authorList>
    </citation>
    <scope>NUCLEOTIDE SEQUENCE [LARGE SCALE GENOMIC DNA]</scope>
    <source>
        <strain evidence="1 2">A8</strain>
    </source>
</reference>
<evidence type="ECO:0000313" key="1">
    <source>
        <dbReference type="EMBL" id="AIF47315.1"/>
    </source>
</evidence>
<dbReference type="HOGENOM" id="CLU_1675113_0_0_6"/>
<accession>A0A075K0F5</accession>
<dbReference type="Proteomes" id="UP000027987">
    <property type="component" value="Chromosome"/>
</dbReference>
<evidence type="ECO:0000313" key="2">
    <source>
        <dbReference type="Proteomes" id="UP000027987"/>
    </source>
</evidence>
<dbReference type="RefSeq" id="WP_019467385.1">
    <property type="nucleotide sequence ID" value="NZ_ALOY01000183.1"/>
</dbReference>
<proteinExistence type="predicted"/>